<evidence type="ECO:0000256" key="2">
    <source>
        <dbReference type="ARBA" id="ARBA00022603"/>
    </source>
</evidence>
<dbReference type="Gene3D" id="3.40.50.150">
    <property type="entry name" value="Vaccinia Virus protein VP39"/>
    <property type="match status" value="1"/>
</dbReference>
<comment type="caution">
    <text evidence="8">The sequence shown here is derived from an EMBL/GenBank/DDBJ whole genome shotgun (WGS) entry which is preliminary data.</text>
</comment>
<evidence type="ECO:0000313" key="8">
    <source>
        <dbReference type="EMBL" id="GII40919.1"/>
    </source>
</evidence>
<dbReference type="InterPro" id="IPR001525">
    <property type="entry name" value="C5_MeTfrase"/>
</dbReference>
<evidence type="ECO:0000256" key="5">
    <source>
        <dbReference type="ARBA" id="ARBA00022747"/>
    </source>
</evidence>
<evidence type="ECO:0000256" key="4">
    <source>
        <dbReference type="ARBA" id="ARBA00022691"/>
    </source>
</evidence>
<dbReference type="GO" id="GO:0044027">
    <property type="term" value="P:negative regulation of gene expression via chromosomal CpG island methylation"/>
    <property type="evidence" value="ECO:0007669"/>
    <property type="project" value="TreeGrafter"/>
</dbReference>
<feature type="region of interest" description="Disordered" evidence="7">
    <location>
        <begin position="187"/>
        <end position="208"/>
    </location>
</feature>
<dbReference type="AlphaFoldDB" id="A0A8J3UEK0"/>
<sequence>MTPPILDLFAGPGGWSLGLRLLGLADLGVEINPDACATRTAAGHATVCADVAALDPATFDGITGLIGSPPCQTFSAAGKRLGVTDDLALCHQAITDLATGRDTRPELAARCQDRRSLLIAEPLRYALALRPEWVALEQVPQAAPLFTHIAVVLRTRGYQVWHGELNAADYGVPQTRRRRILLAHKTRPVSPPEPTHAPPTDVQPGLFGTDRRPWVTMADALYLADGVETVTRANRRPGVGGNVFPCDRPSWLLTGRARSWVLRNGNRTNAAVRRLAQPAPTLHFGHAVKDVNWQTLDGTPVRGIAPVEAAVLQGFPPDYPFAGSRTAKFRQIGDAVPPPLAAAVLGSLLGLDWRTALTTRRTPDPVPSVSAVPVGVAG</sequence>
<keyword evidence="5" id="KW-0680">Restriction system</keyword>
<feature type="active site" evidence="6">
    <location>
        <position position="71"/>
    </location>
</feature>
<reference evidence="8 9" key="1">
    <citation type="submission" date="2021-01" db="EMBL/GenBank/DDBJ databases">
        <title>Whole genome shotgun sequence of Planotetraspora phitsanulokensis NBRC 104273.</title>
        <authorList>
            <person name="Komaki H."/>
            <person name="Tamura T."/>
        </authorList>
    </citation>
    <scope>NUCLEOTIDE SEQUENCE [LARGE SCALE GENOMIC DNA]</scope>
    <source>
        <strain evidence="8 9">NBRC 104273</strain>
    </source>
</reference>
<evidence type="ECO:0000256" key="1">
    <source>
        <dbReference type="ARBA" id="ARBA00011975"/>
    </source>
</evidence>
<dbReference type="Gene3D" id="3.90.120.10">
    <property type="entry name" value="DNA Methylase, subunit A, domain 2"/>
    <property type="match status" value="1"/>
</dbReference>
<dbReference type="Proteomes" id="UP000622547">
    <property type="component" value="Unassembled WGS sequence"/>
</dbReference>
<dbReference type="PANTHER" id="PTHR10629">
    <property type="entry name" value="CYTOSINE-SPECIFIC METHYLTRANSFERASE"/>
    <property type="match status" value="1"/>
</dbReference>
<dbReference type="Pfam" id="PF00145">
    <property type="entry name" value="DNA_methylase"/>
    <property type="match status" value="2"/>
</dbReference>
<dbReference type="PANTHER" id="PTHR10629:SF52">
    <property type="entry name" value="DNA (CYTOSINE-5)-METHYLTRANSFERASE 1"/>
    <property type="match status" value="1"/>
</dbReference>
<dbReference type="PROSITE" id="PS51679">
    <property type="entry name" value="SAM_MT_C5"/>
    <property type="match status" value="1"/>
</dbReference>
<dbReference type="GO" id="GO:0003677">
    <property type="term" value="F:DNA binding"/>
    <property type="evidence" value="ECO:0007669"/>
    <property type="project" value="TreeGrafter"/>
</dbReference>
<name>A0A8J3UEK0_9ACTN</name>
<evidence type="ECO:0000256" key="6">
    <source>
        <dbReference type="PROSITE-ProRule" id="PRU01016"/>
    </source>
</evidence>
<dbReference type="EMBL" id="BOOP01000029">
    <property type="protein sequence ID" value="GII40919.1"/>
    <property type="molecule type" value="Genomic_DNA"/>
</dbReference>
<keyword evidence="9" id="KW-1185">Reference proteome</keyword>
<keyword evidence="2 6" id="KW-0489">Methyltransferase</keyword>
<keyword evidence="4 6" id="KW-0949">S-adenosyl-L-methionine</keyword>
<dbReference type="GO" id="GO:0009307">
    <property type="term" value="P:DNA restriction-modification system"/>
    <property type="evidence" value="ECO:0007669"/>
    <property type="project" value="UniProtKB-KW"/>
</dbReference>
<dbReference type="GO" id="GO:0032259">
    <property type="term" value="P:methylation"/>
    <property type="evidence" value="ECO:0007669"/>
    <property type="project" value="UniProtKB-KW"/>
</dbReference>
<accession>A0A8J3UEK0</accession>
<gene>
    <name evidence="8" type="ORF">Pph01_59220</name>
</gene>
<evidence type="ECO:0000256" key="7">
    <source>
        <dbReference type="SAM" id="MobiDB-lite"/>
    </source>
</evidence>
<dbReference type="RefSeq" id="WP_204076405.1">
    <property type="nucleotide sequence ID" value="NZ_BAABHI010000012.1"/>
</dbReference>
<evidence type="ECO:0000313" key="9">
    <source>
        <dbReference type="Proteomes" id="UP000622547"/>
    </source>
</evidence>
<dbReference type="SUPFAM" id="SSF53335">
    <property type="entry name" value="S-adenosyl-L-methionine-dependent methyltransferases"/>
    <property type="match status" value="1"/>
</dbReference>
<proteinExistence type="inferred from homology"/>
<dbReference type="PRINTS" id="PR00105">
    <property type="entry name" value="C5METTRFRASE"/>
</dbReference>
<dbReference type="EC" id="2.1.1.37" evidence="1"/>
<dbReference type="GO" id="GO:0003886">
    <property type="term" value="F:DNA (cytosine-5-)-methyltransferase activity"/>
    <property type="evidence" value="ECO:0007669"/>
    <property type="project" value="UniProtKB-EC"/>
</dbReference>
<dbReference type="InterPro" id="IPR029063">
    <property type="entry name" value="SAM-dependent_MTases_sf"/>
</dbReference>
<dbReference type="InterPro" id="IPR050390">
    <property type="entry name" value="C5-Methyltransferase"/>
</dbReference>
<protein>
    <recommendedName>
        <fullName evidence="1">DNA (cytosine-5-)-methyltransferase</fullName>
        <ecNumber evidence="1">2.1.1.37</ecNumber>
    </recommendedName>
</protein>
<organism evidence="8 9">
    <name type="scientific">Planotetraspora phitsanulokensis</name>
    <dbReference type="NCBI Taxonomy" id="575192"/>
    <lineage>
        <taxon>Bacteria</taxon>
        <taxon>Bacillati</taxon>
        <taxon>Actinomycetota</taxon>
        <taxon>Actinomycetes</taxon>
        <taxon>Streptosporangiales</taxon>
        <taxon>Streptosporangiaceae</taxon>
        <taxon>Planotetraspora</taxon>
    </lineage>
</organism>
<comment type="similarity">
    <text evidence="6">Belongs to the class I-like SAM-binding methyltransferase superfamily. C5-methyltransferase family.</text>
</comment>
<keyword evidence="3 6" id="KW-0808">Transferase</keyword>
<evidence type="ECO:0000256" key="3">
    <source>
        <dbReference type="ARBA" id="ARBA00022679"/>
    </source>
</evidence>